<comment type="caution">
    <text evidence="2">The sequence shown here is derived from an EMBL/GenBank/DDBJ whole genome shotgun (WGS) entry which is preliminary data.</text>
</comment>
<reference evidence="2 3" key="1">
    <citation type="submission" date="2019-01" db="EMBL/GenBank/DDBJ databases">
        <title>Weissella sp. nov., a novel lactic acid bacterium isolated from animal feces.</title>
        <authorList>
            <person name="Wang L.-T."/>
        </authorList>
    </citation>
    <scope>NUCLEOTIDE SEQUENCE [LARGE SCALE GENOMIC DNA]</scope>
    <source>
        <strain evidence="2 3">8H-2</strain>
    </source>
</reference>
<evidence type="ECO:0000313" key="2">
    <source>
        <dbReference type="EMBL" id="TYC50507.1"/>
    </source>
</evidence>
<organism evidence="2 3">
    <name type="scientific">Weissella muntiaci</name>
    <dbReference type="NCBI Taxonomy" id="2508881"/>
    <lineage>
        <taxon>Bacteria</taxon>
        <taxon>Bacillati</taxon>
        <taxon>Bacillota</taxon>
        <taxon>Bacilli</taxon>
        <taxon>Lactobacillales</taxon>
        <taxon>Lactobacillaceae</taxon>
        <taxon>Weissella</taxon>
    </lineage>
</organism>
<feature type="transmembrane region" description="Helical" evidence="1">
    <location>
        <begin position="7"/>
        <end position="28"/>
    </location>
</feature>
<keyword evidence="3" id="KW-1185">Reference proteome</keyword>
<protein>
    <submittedName>
        <fullName evidence="2">Uncharacterized protein</fullName>
    </submittedName>
</protein>
<name>A0A6C2C9G6_9LACO</name>
<evidence type="ECO:0000256" key="1">
    <source>
        <dbReference type="SAM" id="Phobius"/>
    </source>
</evidence>
<sequence length="162" mass="18283">MKEHNTLYLNAWIGMSIIIVIVTILAVWNEDAKLIIVFLLPPLRYTLLPVSTVLTNRLGDTFTFLGLFQGYRNASASKIPNVSKMDNRIRTILKGTGSLLVKSYIMWVAEGTMIISGQYMKTEKRTHAITKSPYRLKNGLNDPSIDHILDSTIVSQDKQVDK</sequence>
<dbReference type="RefSeq" id="WP_148621979.1">
    <property type="nucleotide sequence ID" value="NZ_SDGZ01000008.1"/>
</dbReference>
<keyword evidence="1" id="KW-1133">Transmembrane helix</keyword>
<dbReference type="AlphaFoldDB" id="A0A6C2C9G6"/>
<gene>
    <name evidence="2" type="ORF">ESZ50_02240</name>
</gene>
<proteinExistence type="predicted"/>
<keyword evidence="1" id="KW-0472">Membrane</keyword>
<dbReference type="Proteomes" id="UP000371977">
    <property type="component" value="Unassembled WGS sequence"/>
</dbReference>
<keyword evidence="1" id="KW-0812">Transmembrane</keyword>
<accession>A0A6C2C9G6</accession>
<evidence type="ECO:0000313" key="3">
    <source>
        <dbReference type="Proteomes" id="UP000371977"/>
    </source>
</evidence>
<dbReference type="EMBL" id="SDGZ01000008">
    <property type="protein sequence ID" value="TYC50507.1"/>
    <property type="molecule type" value="Genomic_DNA"/>
</dbReference>